<dbReference type="AlphaFoldDB" id="A0A1Z5IRL7"/>
<gene>
    <name evidence="2" type="ORF">IWT140_01708</name>
</gene>
<evidence type="ECO:0000259" key="1">
    <source>
        <dbReference type="Pfam" id="PF23961"/>
    </source>
</evidence>
<dbReference type="EMBL" id="BCMH01000012">
    <property type="protein sequence ID" value="GAX04071.1"/>
    <property type="molecule type" value="Genomic_DNA"/>
</dbReference>
<reference evidence="2 3" key="1">
    <citation type="submission" date="2015-11" db="EMBL/GenBank/DDBJ databases">
        <title>Draft genome sequences of new species of the genus Lactobacillus isolated from orchardgrass silage.</title>
        <authorList>
            <person name="Tohno M."/>
            <person name="Tanizawa Y."/>
            <person name="Arita M."/>
        </authorList>
    </citation>
    <scope>NUCLEOTIDE SEQUENCE [LARGE SCALE GENOMIC DNA]</scope>
    <source>
        <strain evidence="2 3">IWT140</strain>
    </source>
</reference>
<feature type="domain" description="Phage neck terminator protein gp12-like" evidence="1">
    <location>
        <begin position="17"/>
        <end position="117"/>
    </location>
</feature>
<keyword evidence="3" id="KW-1185">Reference proteome</keyword>
<name>A0A1Z5IRL7_9LACO</name>
<proteinExistence type="predicted"/>
<dbReference type="NCBIfam" id="NF047498">
    <property type="entry name" value="LIC_12616_fam"/>
    <property type="match status" value="1"/>
</dbReference>
<dbReference type="Pfam" id="PF23961">
    <property type="entry name" value="Phage_tail_terminator_9"/>
    <property type="match status" value="1"/>
</dbReference>
<sequence>MAYQAKTFNWREPINAIVEVAKEITGLPVVAENQANDQKDYPFIVFTMVTPRASITSSNTKTNELFNTTFQFDCYAKSEGEALSISDDLATLFSDVKYHEELKKSGVIVNRDSATDTSIQNQELTSFMPISVAGFDLKVQLHRTYSSDYPTLNEFNLGKGSVQ</sequence>
<evidence type="ECO:0000313" key="2">
    <source>
        <dbReference type="EMBL" id="GAX04071.1"/>
    </source>
</evidence>
<evidence type="ECO:0000313" key="3">
    <source>
        <dbReference type="Proteomes" id="UP000198430"/>
    </source>
</evidence>
<comment type="caution">
    <text evidence="2">The sequence shown here is derived from an EMBL/GenBank/DDBJ whole genome shotgun (WGS) entry which is preliminary data.</text>
</comment>
<dbReference type="Proteomes" id="UP000198430">
    <property type="component" value="Unassembled WGS sequence"/>
</dbReference>
<organism evidence="2 3">
    <name type="scientific">Secundilactobacillus pentosiphilus</name>
    <dbReference type="NCBI Taxonomy" id="1714682"/>
    <lineage>
        <taxon>Bacteria</taxon>
        <taxon>Bacillati</taxon>
        <taxon>Bacillota</taxon>
        <taxon>Bacilli</taxon>
        <taxon>Lactobacillales</taxon>
        <taxon>Lactobacillaceae</taxon>
        <taxon>Secundilactobacillus</taxon>
    </lineage>
</organism>
<accession>A0A1Z5IRL7</accession>
<dbReference type="RefSeq" id="WP_089089031.1">
    <property type="nucleotide sequence ID" value="NZ_BCMH01000012.1"/>
</dbReference>
<protein>
    <recommendedName>
        <fullName evidence="1">Phage neck terminator protein gp12-like domain-containing protein</fullName>
    </recommendedName>
</protein>
<dbReference type="InterPro" id="IPR057087">
    <property type="entry name" value="Gp12-like"/>
</dbReference>